<feature type="signal peptide" evidence="4">
    <location>
        <begin position="1"/>
        <end position="19"/>
    </location>
</feature>
<evidence type="ECO:0000256" key="3">
    <source>
        <dbReference type="SAM" id="MobiDB-lite"/>
    </source>
</evidence>
<keyword evidence="2" id="KW-0789">Thiol protease inhibitor</keyword>
<evidence type="ECO:0000259" key="5">
    <source>
        <dbReference type="Pfam" id="PF09394"/>
    </source>
</evidence>
<dbReference type="Gene3D" id="2.60.40.2020">
    <property type="match status" value="1"/>
</dbReference>
<dbReference type="SUPFAM" id="SSF141066">
    <property type="entry name" value="ICP-like"/>
    <property type="match status" value="1"/>
</dbReference>
<keyword evidence="4" id="KW-0732">Signal</keyword>
<evidence type="ECO:0000256" key="2">
    <source>
        <dbReference type="ARBA" id="ARBA00022704"/>
    </source>
</evidence>
<protein>
    <submittedName>
        <fullName evidence="6">Protease inhibitor I42 family protein</fullName>
    </submittedName>
</protein>
<reference evidence="6 7" key="1">
    <citation type="submission" date="2024-09" db="EMBL/GenBank/DDBJ databases">
        <title>The Natural Products Discovery Center: Release of the First 8490 Sequenced Strains for Exploring Actinobacteria Biosynthetic Diversity.</title>
        <authorList>
            <person name="Kalkreuter E."/>
            <person name="Kautsar S.A."/>
            <person name="Yang D."/>
            <person name="Bader C.D."/>
            <person name="Teijaro C.N."/>
            <person name="Fluegel L."/>
            <person name="Davis C.M."/>
            <person name="Simpson J.R."/>
            <person name="Lauterbach L."/>
            <person name="Steele A.D."/>
            <person name="Gui C."/>
            <person name="Meng S."/>
            <person name="Li G."/>
            <person name="Viehrig K."/>
            <person name="Ye F."/>
            <person name="Su P."/>
            <person name="Kiefer A.F."/>
            <person name="Nichols A."/>
            <person name="Cepeda A.J."/>
            <person name="Yan W."/>
            <person name="Fan B."/>
            <person name="Jiang Y."/>
            <person name="Adhikari A."/>
            <person name="Zheng C.-J."/>
            <person name="Schuster L."/>
            <person name="Cowan T.M."/>
            <person name="Smanski M.J."/>
            <person name="Chevrette M.G."/>
            <person name="De Carvalho L.P.S."/>
            <person name="Shen B."/>
        </authorList>
    </citation>
    <scope>NUCLEOTIDE SEQUENCE [LARGE SCALE GENOMIC DNA]</scope>
    <source>
        <strain evidence="6 7">NPDC058348</strain>
    </source>
</reference>
<dbReference type="Proteomes" id="UP001598448">
    <property type="component" value="Unassembled WGS sequence"/>
</dbReference>
<evidence type="ECO:0000256" key="1">
    <source>
        <dbReference type="ARBA" id="ARBA00022690"/>
    </source>
</evidence>
<dbReference type="GO" id="GO:0030414">
    <property type="term" value="F:peptidase inhibitor activity"/>
    <property type="evidence" value="ECO:0007669"/>
    <property type="project" value="UniProtKB-KW"/>
</dbReference>
<keyword evidence="7" id="KW-1185">Reference proteome</keyword>
<dbReference type="InterPro" id="IPR036331">
    <property type="entry name" value="Chagasin-like_sf"/>
</dbReference>
<dbReference type="InterPro" id="IPR018990">
    <property type="entry name" value="Prot_inh_I42_chagasin"/>
</dbReference>
<feature type="region of interest" description="Disordered" evidence="3">
    <location>
        <begin position="47"/>
        <end position="99"/>
    </location>
</feature>
<evidence type="ECO:0000256" key="4">
    <source>
        <dbReference type="SAM" id="SignalP"/>
    </source>
</evidence>
<comment type="caution">
    <text evidence="6">The sequence shown here is derived from an EMBL/GenBank/DDBJ whole genome shotgun (WGS) entry which is preliminary data.</text>
</comment>
<organism evidence="6 7">
    <name type="scientific">Streptomyces albidochromogenes</name>
    <dbReference type="NCBI Taxonomy" id="329524"/>
    <lineage>
        <taxon>Bacteria</taxon>
        <taxon>Bacillati</taxon>
        <taxon>Actinomycetota</taxon>
        <taxon>Actinomycetes</taxon>
        <taxon>Kitasatosporales</taxon>
        <taxon>Streptomycetaceae</taxon>
        <taxon>Streptomyces</taxon>
    </lineage>
</organism>
<proteinExistence type="predicted"/>
<feature type="compositionally biased region" description="Low complexity" evidence="3">
    <location>
        <begin position="130"/>
        <end position="140"/>
    </location>
</feature>
<gene>
    <name evidence="6" type="ORF">ACFWJN_17870</name>
</gene>
<dbReference type="PROSITE" id="PS51257">
    <property type="entry name" value="PROKAR_LIPOPROTEIN"/>
    <property type="match status" value="1"/>
</dbReference>
<evidence type="ECO:0000313" key="6">
    <source>
        <dbReference type="EMBL" id="MFD5100808.1"/>
    </source>
</evidence>
<feature type="chain" id="PRO_5046362517" evidence="4">
    <location>
        <begin position="20"/>
        <end position="159"/>
    </location>
</feature>
<dbReference type="RefSeq" id="WP_386715183.1">
    <property type="nucleotide sequence ID" value="NZ_JBHXIJ010000121.1"/>
</dbReference>
<accession>A0ABW6FMA2</accession>
<dbReference type="EMBL" id="JBHXIJ010000121">
    <property type="protein sequence ID" value="MFD5100808.1"/>
    <property type="molecule type" value="Genomic_DNA"/>
</dbReference>
<sequence>MRDRLAAALALPLSALALAGCGLVGPQTYGPEERSIKVDAGDEFTLSLPASPSMGQDWYLVGPPPDPSVVERAGQSKETEAGGPDVEGGGSGERSFDFTAVKPGTTEIKLIHCPYSSSCSTTEDNPEPSPTSSSDTPVPTATGKPGTRPEYFVYTVTVR</sequence>
<feature type="domain" description="Proteinase inhibitor I42 chagasin" evidence="5">
    <location>
        <begin position="38"/>
        <end position="111"/>
    </location>
</feature>
<evidence type="ECO:0000313" key="7">
    <source>
        <dbReference type="Proteomes" id="UP001598448"/>
    </source>
</evidence>
<dbReference type="Pfam" id="PF09394">
    <property type="entry name" value="Inhibitor_I42"/>
    <property type="match status" value="1"/>
</dbReference>
<keyword evidence="1 6" id="KW-0646">Protease inhibitor</keyword>
<feature type="region of interest" description="Disordered" evidence="3">
    <location>
        <begin position="113"/>
        <end position="151"/>
    </location>
</feature>
<name>A0ABW6FMA2_9ACTN</name>